<dbReference type="PANTHER" id="PTHR43072">
    <property type="entry name" value="N-ACETYLTRANSFERASE"/>
    <property type="match status" value="1"/>
</dbReference>
<keyword evidence="3" id="KW-0808">Transferase</keyword>
<dbReference type="PROSITE" id="PS51186">
    <property type="entry name" value="GNAT"/>
    <property type="match status" value="1"/>
</dbReference>
<dbReference type="SUPFAM" id="SSF55729">
    <property type="entry name" value="Acyl-CoA N-acyltransferases (Nat)"/>
    <property type="match status" value="1"/>
</dbReference>
<evidence type="ECO:0000259" key="2">
    <source>
        <dbReference type="PROSITE" id="PS51186"/>
    </source>
</evidence>
<proteinExistence type="predicted"/>
<dbReference type="InterPro" id="IPR016181">
    <property type="entry name" value="Acyl_CoA_acyltransferase"/>
</dbReference>
<dbReference type="Proteomes" id="UP000295122">
    <property type="component" value="Unassembled WGS sequence"/>
</dbReference>
<dbReference type="PANTHER" id="PTHR43072:SF60">
    <property type="entry name" value="L-2,4-DIAMINOBUTYRIC ACID ACETYLTRANSFERASE"/>
    <property type="match status" value="1"/>
</dbReference>
<reference evidence="3 4" key="1">
    <citation type="submission" date="2019-03" db="EMBL/GenBank/DDBJ databases">
        <title>Genomic Encyclopedia of Type Strains, Phase IV (KMG-IV): sequencing the most valuable type-strain genomes for metagenomic binning, comparative biology and taxonomic classification.</title>
        <authorList>
            <person name="Goeker M."/>
        </authorList>
    </citation>
    <scope>NUCLEOTIDE SEQUENCE [LARGE SCALE GENOMIC DNA]</scope>
    <source>
        <strain evidence="3 4">DSM 25903</strain>
    </source>
</reference>
<dbReference type="EMBL" id="SNZR01000013">
    <property type="protein sequence ID" value="TDR90186.1"/>
    <property type="molecule type" value="Genomic_DNA"/>
</dbReference>
<dbReference type="Gene3D" id="3.40.630.30">
    <property type="match status" value="1"/>
</dbReference>
<protein>
    <submittedName>
        <fullName evidence="3">Acetyltransferase (GNAT) family protein</fullName>
    </submittedName>
</protein>
<evidence type="ECO:0000313" key="3">
    <source>
        <dbReference type="EMBL" id="TDR90186.1"/>
    </source>
</evidence>
<dbReference type="Pfam" id="PF24553">
    <property type="entry name" value="Rv0428c_C"/>
    <property type="match status" value="1"/>
</dbReference>
<evidence type="ECO:0000256" key="1">
    <source>
        <dbReference type="SAM" id="MobiDB-lite"/>
    </source>
</evidence>
<dbReference type="OrthoDB" id="9775595at2"/>
<evidence type="ECO:0000313" key="4">
    <source>
        <dbReference type="Proteomes" id="UP000295122"/>
    </source>
</evidence>
<dbReference type="InterPro" id="IPR000182">
    <property type="entry name" value="GNAT_dom"/>
</dbReference>
<accession>A0A4R7C1C4</accession>
<dbReference type="AlphaFoldDB" id="A0A4R7C1C4"/>
<feature type="region of interest" description="Disordered" evidence="1">
    <location>
        <begin position="250"/>
        <end position="276"/>
    </location>
</feature>
<dbReference type="RefSeq" id="WP_133771375.1">
    <property type="nucleotide sequence ID" value="NZ_SNZR01000013.1"/>
</dbReference>
<gene>
    <name evidence="3" type="ORF">EV668_3028</name>
</gene>
<comment type="caution">
    <text evidence="3">The sequence shown here is derived from an EMBL/GenBank/DDBJ whole genome shotgun (WGS) entry which is preliminary data.</text>
</comment>
<organism evidence="3 4">
    <name type="scientific">Enterovirga rhinocerotis</name>
    <dbReference type="NCBI Taxonomy" id="1339210"/>
    <lineage>
        <taxon>Bacteria</taxon>
        <taxon>Pseudomonadati</taxon>
        <taxon>Pseudomonadota</taxon>
        <taxon>Alphaproteobacteria</taxon>
        <taxon>Hyphomicrobiales</taxon>
        <taxon>Methylobacteriaceae</taxon>
        <taxon>Enterovirga</taxon>
    </lineage>
</organism>
<name>A0A4R7C1C4_9HYPH</name>
<sequence length="276" mass="29168">MDQAALTLELERRLVNAWPSFETELAGGWLLRFTRGYSKRANAATPIVQGASLDAELIEAIGASFAARGLPACFRLTGTQDAAAEGLLDAAGFVSHEPSLALTAPLDAVAAPDSALDITARPSAAWCKAAAAAYGGEKADAEMLARIVSRIRQKAAFATLRLDGEAAAWGFAVAERGLVGLYDIVVAPDLRGLGLGRRLVADLMAWGRQAGAERAYLQMREANETAFALYTSLGYGIAYRYTHRLRAAERRTGDRATTGPASIASRQPPGDEDASA</sequence>
<dbReference type="GO" id="GO:0016747">
    <property type="term" value="F:acyltransferase activity, transferring groups other than amino-acyl groups"/>
    <property type="evidence" value="ECO:0007669"/>
    <property type="project" value="InterPro"/>
</dbReference>
<dbReference type="InterPro" id="IPR056935">
    <property type="entry name" value="Rv0428c-like_C"/>
</dbReference>
<feature type="domain" description="N-acetyltransferase" evidence="2">
    <location>
        <begin position="113"/>
        <end position="252"/>
    </location>
</feature>
<keyword evidence="4" id="KW-1185">Reference proteome</keyword>